<evidence type="ECO:0000256" key="1">
    <source>
        <dbReference type="SAM" id="SignalP"/>
    </source>
</evidence>
<dbReference type="Pfam" id="PF13472">
    <property type="entry name" value="Lipase_GDSL_2"/>
    <property type="match status" value="1"/>
</dbReference>
<dbReference type="AlphaFoldDB" id="A0A212SZT2"/>
<evidence type="ECO:0000313" key="4">
    <source>
        <dbReference type="Proteomes" id="UP000197215"/>
    </source>
</evidence>
<accession>A0A212SZT2</accession>
<sequence length="213" mass="23609">MTRWIQSRHMVLVFALLCMAVSYAPNSSASNPKILILGDSLSAEYGLPRGTGWVSLLDKRLVSNQLSWSLINASISGETSAGGQTRLAALLKTHQPQIVIVELGANDALRGLQLQATEKNLRQIIQSSKNAGARVLLLGMRIPPNYGPDYSNQFFGLFAKLANSEQIEYLPFFLEKVADKSELFQADRIHPNAQAQSILLDNVWPKLRPMLHR</sequence>
<dbReference type="EMBL" id="FYEX01000001">
    <property type="protein sequence ID" value="SNC59275.1"/>
    <property type="molecule type" value="Genomic_DNA"/>
</dbReference>
<organism evidence="3 4">
    <name type="scientific">Polynucleobacter victoriensis</name>
    <dbReference type="NCBI Taxonomy" id="2049319"/>
    <lineage>
        <taxon>Bacteria</taxon>
        <taxon>Pseudomonadati</taxon>
        <taxon>Pseudomonadota</taxon>
        <taxon>Betaproteobacteria</taxon>
        <taxon>Burkholderiales</taxon>
        <taxon>Burkholderiaceae</taxon>
        <taxon>Polynucleobacter</taxon>
    </lineage>
</organism>
<keyword evidence="1" id="KW-0732">Signal</keyword>
<dbReference type="InterPro" id="IPR051532">
    <property type="entry name" value="Ester_Hydrolysis_Enzymes"/>
</dbReference>
<dbReference type="Gene3D" id="3.40.50.1110">
    <property type="entry name" value="SGNH hydrolase"/>
    <property type="match status" value="1"/>
</dbReference>
<feature type="chain" id="PRO_5012148886" evidence="1">
    <location>
        <begin position="25"/>
        <end position="213"/>
    </location>
</feature>
<dbReference type="RefSeq" id="WP_243383289.1">
    <property type="nucleotide sequence ID" value="NZ_FYEX01000001.1"/>
</dbReference>
<dbReference type="GO" id="GO:0004622">
    <property type="term" value="F:phosphatidylcholine lysophospholipase activity"/>
    <property type="evidence" value="ECO:0007669"/>
    <property type="project" value="TreeGrafter"/>
</dbReference>
<proteinExistence type="predicted"/>
<evidence type="ECO:0000313" key="3">
    <source>
        <dbReference type="EMBL" id="SNC59275.1"/>
    </source>
</evidence>
<dbReference type="CDD" id="cd01822">
    <property type="entry name" value="Lysophospholipase_L1_like"/>
    <property type="match status" value="1"/>
</dbReference>
<dbReference type="PANTHER" id="PTHR30383">
    <property type="entry name" value="THIOESTERASE 1/PROTEASE 1/LYSOPHOSPHOLIPASE L1"/>
    <property type="match status" value="1"/>
</dbReference>
<dbReference type="SUPFAM" id="SSF52266">
    <property type="entry name" value="SGNH hydrolase"/>
    <property type="match status" value="1"/>
</dbReference>
<feature type="signal peptide" evidence="1">
    <location>
        <begin position="1"/>
        <end position="24"/>
    </location>
</feature>
<reference evidence="3 4" key="1">
    <citation type="submission" date="2017-06" db="EMBL/GenBank/DDBJ databases">
        <authorList>
            <person name="Kim H.J."/>
            <person name="Triplett B.A."/>
        </authorList>
    </citation>
    <scope>NUCLEOTIDE SEQUENCE [LARGE SCALE GENOMIC DNA]</scope>
    <source>
        <strain evidence="3 4">MWH-VicM1</strain>
    </source>
</reference>
<feature type="domain" description="SGNH hydrolase-type esterase" evidence="2">
    <location>
        <begin position="36"/>
        <end position="196"/>
    </location>
</feature>
<protein>
    <submittedName>
        <fullName evidence="3">Acyl-CoA thioesterase-1</fullName>
    </submittedName>
</protein>
<dbReference type="InterPro" id="IPR013830">
    <property type="entry name" value="SGNH_hydro"/>
</dbReference>
<name>A0A212SZT2_9BURK</name>
<keyword evidence="4" id="KW-1185">Reference proteome</keyword>
<dbReference type="InterPro" id="IPR036514">
    <property type="entry name" value="SGNH_hydro_sf"/>
</dbReference>
<dbReference type="PANTHER" id="PTHR30383:SF24">
    <property type="entry name" value="THIOESTERASE 1_PROTEASE 1_LYSOPHOSPHOLIPASE L1"/>
    <property type="match status" value="1"/>
</dbReference>
<gene>
    <name evidence="3" type="ORF">SAMN06295916_0032</name>
</gene>
<evidence type="ECO:0000259" key="2">
    <source>
        <dbReference type="Pfam" id="PF13472"/>
    </source>
</evidence>
<dbReference type="Proteomes" id="UP000197215">
    <property type="component" value="Unassembled WGS sequence"/>
</dbReference>